<keyword evidence="5 8" id="KW-0812">Transmembrane</keyword>
<feature type="transmembrane region" description="Helical" evidence="8">
    <location>
        <begin position="207"/>
        <end position="228"/>
    </location>
</feature>
<evidence type="ECO:0000259" key="9">
    <source>
        <dbReference type="PROSITE" id="PS50928"/>
    </source>
</evidence>
<dbReference type="Gene3D" id="1.10.3720.10">
    <property type="entry name" value="MetI-like"/>
    <property type="match status" value="2"/>
</dbReference>
<dbReference type="AlphaFoldDB" id="A8DVB1"/>
<evidence type="ECO:0000313" key="10">
    <source>
        <dbReference type="EMBL" id="EDO25916.1"/>
    </source>
</evidence>
<dbReference type="PhylomeDB" id="A8DVB1"/>
<dbReference type="HOGENOM" id="CLU_431696_0_0_1"/>
<evidence type="ECO:0000256" key="4">
    <source>
        <dbReference type="ARBA" id="ARBA00022519"/>
    </source>
</evidence>
<dbReference type="InterPro" id="IPR050366">
    <property type="entry name" value="BP-dependent_transpt_permease"/>
</dbReference>
<dbReference type="InParanoid" id="A8DVB1"/>
<reference evidence="10 11" key="1">
    <citation type="journal article" date="2007" name="Science">
        <title>Sea anemone genome reveals ancestral eumetazoan gene repertoire and genomic organization.</title>
        <authorList>
            <person name="Putnam N.H."/>
            <person name="Srivastava M."/>
            <person name="Hellsten U."/>
            <person name="Dirks B."/>
            <person name="Chapman J."/>
            <person name="Salamov A."/>
            <person name="Terry A."/>
            <person name="Shapiro H."/>
            <person name="Lindquist E."/>
            <person name="Kapitonov V.V."/>
            <person name="Jurka J."/>
            <person name="Genikhovich G."/>
            <person name="Grigoriev I.V."/>
            <person name="Lucas S.M."/>
            <person name="Steele R.E."/>
            <person name="Finnerty J.R."/>
            <person name="Technau U."/>
            <person name="Martindale M.Q."/>
            <person name="Rokhsar D.S."/>
        </authorList>
    </citation>
    <scope>NUCLEOTIDE SEQUENCE [LARGE SCALE GENOMIC DNA]</scope>
    <source>
        <strain evidence="11">CH2 X CH6</strain>
    </source>
</reference>
<evidence type="ECO:0000256" key="1">
    <source>
        <dbReference type="ARBA" id="ARBA00004429"/>
    </source>
</evidence>
<evidence type="ECO:0000256" key="8">
    <source>
        <dbReference type="SAM" id="Phobius"/>
    </source>
</evidence>
<dbReference type="Proteomes" id="UP000001593">
    <property type="component" value="Unassembled WGS sequence"/>
</dbReference>
<evidence type="ECO:0000256" key="2">
    <source>
        <dbReference type="ARBA" id="ARBA00022448"/>
    </source>
</evidence>
<dbReference type="GO" id="GO:0005886">
    <property type="term" value="C:plasma membrane"/>
    <property type="evidence" value="ECO:0000318"/>
    <property type="project" value="GO_Central"/>
</dbReference>
<dbReference type="eggNOG" id="ENOG502SK3C">
    <property type="taxonomic scope" value="Eukaryota"/>
</dbReference>
<dbReference type="InterPro" id="IPR035906">
    <property type="entry name" value="MetI-like_sf"/>
</dbReference>
<feature type="transmembrane region" description="Helical" evidence="8">
    <location>
        <begin position="348"/>
        <end position="374"/>
    </location>
</feature>
<dbReference type="PROSITE" id="PS50928">
    <property type="entry name" value="ABC_TM1"/>
    <property type="match status" value="2"/>
</dbReference>
<dbReference type="OMA" id="WFPPYGW"/>
<name>A8DVB1_NEMVE</name>
<dbReference type="Pfam" id="PF00496">
    <property type="entry name" value="SBP_bac_5"/>
    <property type="match status" value="1"/>
</dbReference>
<keyword evidence="7 8" id="KW-0472">Membrane</keyword>
<feature type="transmembrane region" description="Helical" evidence="8">
    <location>
        <begin position="481"/>
        <end position="512"/>
    </location>
</feature>
<feature type="transmembrane region" description="Helical" evidence="8">
    <location>
        <begin position="435"/>
        <end position="461"/>
    </location>
</feature>
<dbReference type="CDD" id="cd06261">
    <property type="entry name" value="TM_PBP2"/>
    <property type="match status" value="2"/>
</dbReference>
<organism evidence="10 11">
    <name type="scientific">Nematostella vectensis</name>
    <name type="common">Starlet sea anemone</name>
    <dbReference type="NCBI Taxonomy" id="45351"/>
    <lineage>
        <taxon>Eukaryota</taxon>
        <taxon>Metazoa</taxon>
        <taxon>Cnidaria</taxon>
        <taxon>Anthozoa</taxon>
        <taxon>Hexacorallia</taxon>
        <taxon>Actiniaria</taxon>
        <taxon>Edwardsiidae</taxon>
        <taxon>Nematostella</taxon>
    </lineage>
</organism>
<dbReference type="Gene3D" id="3.40.190.10">
    <property type="entry name" value="Periplasmic binding protein-like II"/>
    <property type="match status" value="1"/>
</dbReference>
<feature type="domain" description="ABC transmembrane type-1" evidence="9">
    <location>
        <begin position="168"/>
        <end position="367"/>
    </location>
</feature>
<feature type="transmembrane region" description="Helical" evidence="8">
    <location>
        <begin position="600"/>
        <end position="621"/>
    </location>
</feature>
<dbReference type="GO" id="GO:0015640">
    <property type="term" value="F:peptidoglycan peptide transmembrane transporter activity"/>
    <property type="evidence" value="ECO:0000318"/>
    <property type="project" value="GO_Central"/>
</dbReference>
<dbReference type="PANTHER" id="PTHR43386">
    <property type="entry name" value="OLIGOPEPTIDE TRANSPORT SYSTEM PERMEASE PROTEIN APPC"/>
    <property type="match status" value="1"/>
</dbReference>
<protein>
    <recommendedName>
        <fullName evidence="9">ABC transmembrane type-1 domain-containing protein</fullName>
    </recommendedName>
</protein>
<evidence type="ECO:0000256" key="5">
    <source>
        <dbReference type="ARBA" id="ARBA00022692"/>
    </source>
</evidence>
<comment type="subcellular location">
    <subcellularLocation>
        <location evidence="1">Cell inner membrane</location>
        <topology evidence="1">Multi-pass membrane protein</topology>
    </subcellularLocation>
</comment>
<dbReference type="SUPFAM" id="SSF53850">
    <property type="entry name" value="Periplasmic binding protein-like II"/>
    <property type="match status" value="1"/>
</dbReference>
<keyword evidence="4" id="KW-0997">Cell inner membrane</keyword>
<accession>A8DVB1</accession>
<keyword evidence="2" id="KW-0813">Transport</keyword>
<dbReference type="InterPro" id="IPR000914">
    <property type="entry name" value="SBP_5_dom"/>
</dbReference>
<keyword evidence="11" id="KW-1185">Reference proteome</keyword>
<dbReference type="Gene3D" id="3.10.105.10">
    <property type="entry name" value="Dipeptide-binding Protein, Domain 3"/>
    <property type="match status" value="1"/>
</dbReference>
<dbReference type="Pfam" id="PF00528">
    <property type="entry name" value="BPD_transp_1"/>
    <property type="match status" value="2"/>
</dbReference>
<feature type="domain" description="ABC transmembrane type-1" evidence="9">
    <location>
        <begin position="433"/>
        <end position="622"/>
    </location>
</feature>
<keyword evidence="3" id="KW-1003">Cell membrane</keyword>
<evidence type="ECO:0000256" key="7">
    <source>
        <dbReference type="ARBA" id="ARBA00023136"/>
    </source>
</evidence>
<dbReference type="PANTHER" id="PTHR43386:SF2">
    <property type="entry name" value="OLIGOPEPTIDE TRANSPORT SYSTEM PERMEASE PROTEIN OPPC"/>
    <property type="match status" value="1"/>
</dbReference>
<gene>
    <name evidence="10" type="ORF">NEMVEDRAFT_v1g225589</name>
</gene>
<evidence type="ECO:0000313" key="11">
    <source>
        <dbReference type="Proteomes" id="UP000001593"/>
    </source>
</evidence>
<feature type="transmembrane region" description="Helical" evidence="8">
    <location>
        <begin position="306"/>
        <end position="328"/>
    </location>
</feature>
<dbReference type="InterPro" id="IPR000515">
    <property type="entry name" value="MetI-like"/>
</dbReference>
<dbReference type="SUPFAM" id="SSF161098">
    <property type="entry name" value="MetI-like"/>
    <property type="match status" value="2"/>
</dbReference>
<proteinExistence type="predicted"/>
<sequence>MTQKEREAEAQRLLAQAGYGANKPLQLSMLIPSYNDDQKVALALSNMWKSVLKANVTIEKLEPKVFYATKTGHHIYRGGWVADYNEASTFLDIFNTASGGASQYNNAEYDALLKAAKTSSDSASLYQQAEAKLTTDFPLVPLYRPGYQDSLSKPYVDFTVTELIAQAWPVSLELGLWSFAVAVVLGVLSGTIAALNQNSRLDYGVMALAMSGVVIPNFVLAPLLMLVFAVELGWFPAGGWNEGSWQNMVLPVVALALGFVASIARIMRGSMIEVLNSPYIRTAKAKGLSRVAIIVRHALKPALMPLIAYLGPAFVGIVTGSMVIDVFFTTGGLGQHFVNGALNRDYGMVMGITMLIATLTILFNAVVDILYALIDPRIRQQGGPAIAPYSYEDIDWDVLADIETLGAPSLESRHWFGTDQLGRDLFARTLQGGQISLMVGILGALVAVLIGTLYGAVAGYLGGRIDSLMMRVIEILDSVPFMFLVIMLVTVFGRHIILIFVAIGAVSWLSLARIVRGLTMSLKHKAFIESAKLMGVGTPAIILRHIVPNVLGIVMVYSSLMVPALILFESFLSFLGLGVQEPQTSWGALIAEGASTMDVTYWQLLFPAIFLVLTLFCFNFIGDGLRDALDPKAR</sequence>
<keyword evidence="6 8" id="KW-1133">Transmembrane helix</keyword>
<feature type="transmembrane region" description="Helical" evidence="8">
    <location>
        <begin position="248"/>
        <end position="267"/>
    </location>
</feature>
<dbReference type="EMBL" id="DS477630">
    <property type="protein sequence ID" value="EDO25916.1"/>
    <property type="molecule type" value="Genomic_DNA"/>
</dbReference>
<evidence type="ECO:0000256" key="3">
    <source>
        <dbReference type="ARBA" id="ARBA00022475"/>
    </source>
</evidence>
<evidence type="ECO:0000256" key="6">
    <source>
        <dbReference type="ARBA" id="ARBA00022989"/>
    </source>
</evidence>
<feature type="transmembrane region" description="Helical" evidence="8">
    <location>
        <begin position="174"/>
        <end position="195"/>
    </location>
</feature>